<organism evidence="1 2">
    <name type="scientific">bacterium (Candidatus Gribaldobacteria) CG23_combo_of_CG06-09_8_20_14_all_37_87_8</name>
    <dbReference type="NCBI Taxonomy" id="2014278"/>
    <lineage>
        <taxon>Bacteria</taxon>
        <taxon>Candidatus Gribaldobacteria</taxon>
    </lineage>
</organism>
<dbReference type="AlphaFoldDB" id="A0A2G9ZDZ2"/>
<accession>A0A2G9ZDZ2</accession>
<comment type="caution">
    <text evidence="1">The sequence shown here is derived from an EMBL/GenBank/DDBJ whole genome shotgun (WGS) entry which is preliminary data.</text>
</comment>
<proteinExistence type="predicted"/>
<dbReference type="EMBL" id="PCSB01000089">
    <property type="protein sequence ID" value="PIP31321.1"/>
    <property type="molecule type" value="Genomic_DNA"/>
</dbReference>
<name>A0A2G9ZDZ2_9BACT</name>
<dbReference type="Proteomes" id="UP000230447">
    <property type="component" value="Unassembled WGS sequence"/>
</dbReference>
<reference evidence="1 2" key="1">
    <citation type="submission" date="2017-09" db="EMBL/GenBank/DDBJ databases">
        <title>Depth-based differentiation of microbial function through sediment-hosted aquifers and enrichment of novel symbionts in the deep terrestrial subsurface.</title>
        <authorList>
            <person name="Probst A.J."/>
            <person name="Ladd B."/>
            <person name="Jarett J.K."/>
            <person name="Geller-Mcgrath D.E."/>
            <person name="Sieber C.M."/>
            <person name="Emerson J.B."/>
            <person name="Anantharaman K."/>
            <person name="Thomas B.C."/>
            <person name="Malmstrom R."/>
            <person name="Stieglmeier M."/>
            <person name="Klingl A."/>
            <person name="Woyke T."/>
            <person name="Ryan C.M."/>
            <person name="Banfield J.F."/>
        </authorList>
    </citation>
    <scope>NUCLEOTIDE SEQUENCE [LARGE SCALE GENOMIC DNA]</scope>
    <source>
        <strain evidence="1">CG23_combo_of_CG06-09_8_20_14_all_37_87_8</strain>
    </source>
</reference>
<gene>
    <name evidence="1" type="ORF">COX24_04230</name>
</gene>
<evidence type="ECO:0000313" key="1">
    <source>
        <dbReference type="EMBL" id="PIP31321.1"/>
    </source>
</evidence>
<protein>
    <submittedName>
        <fullName evidence="1">Teicoplanin resistance protein VanZ</fullName>
    </submittedName>
</protein>
<sequence>MTQILLVKKASGLNYSIEAGVHDGIRNFDHHPGIAGAEGQPCPARNASIPKIIGVANHIVEISHIDADTLLGIWRMAGFNDPTSDWLGWLDLKMLEQIDLNGTSGVPPCDTLFFVIGVSEIAKSLGFPRVADEPQDVTPIVREMIGRKSFADFVAAGQTAHARSEAAYRTCRQGISPNGKVGFWAIGKDDPLDPSRPYQDGVGVVVVYRSHYQSVSIYCDPTSQYAFGGKEVGGIMFAGHPKACGSPPGHYL</sequence>
<evidence type="ECO:0000313" key="2">
    <source>
        <dbReference type="Proteomes" id="UP000230447"/>
    </source>
</evidence>